<organism evidence="1 2">
    <name type="scientific">Marinobacterium zhoushanense</name>
    <dbReference type="NCBI Taxonomy" id="1679163"/>
    <lineage>
        <taxon>Bacteria</taxon>
        <taxon>Pseudomonadati</taxon>
        <taxon>Pseudomonadota</taxon>
        <taxon>Gammaproteobacteria</taxon>
        <taxon>Oceanospirillales</taxon>
        <taxon>Oceanospirillaceae</taxon>
        <taxon>Marinobacterium</taxon>
    </lineage>
</organism>
<dbReference type="SUPFAM" id="SSF53448">
    <property type="entry name" value="Nucleotide-diphospho-sugar transferases"/>
    <property type="match status" value="1"/>
</dbReference>
<evidence type="ECO:0000313" key="2">
    <source>
        <dbReference type="Proteomes" id="UP000629025"/>
    </source>
</evidence>
<dbReference type="EMBL" id="BMIJ01000005">
    <property type="protein sequence ID" value="GGB97372.1"/>
    <property type="molecule type" value="Genomic_DNA"/>
</dbReference>
<sequence>MVRTSESAGSNVVEQNSLPVNVVCLKWGTKYPAEYVNRLFRMVRRQLHRPFRFYCMTEDGSGLAEGVEVLPLQETGLHGWWYKLSLFQADFYGLQGDMIYLDLDVVIVDEIDFLVDQPGDFLIIRNWSRNLMWNSSVMRFRIGRYAHIWEGFLADQQRIMQELNGDQEWIYACVPNAGNWPADRVLSYKKSLDSKCWRWAEKLGLGRLGLKAPDSLDTALPEHASIIIFHGKPDPEDVADSAYGFWKRASFIQDAWSDS</sequence>
<accession>A0ABQ1KFD2</accession>
<proteinExistence type="predicted"/>
<dbReference type="Gene3D" id="3.90.550.10">
    <property type="entry name" value="Spore Coat Polysaccharide Biosynthesis Protein SpsA, Chain A"/>
    <property type="match status" value="1"/>
</dbReference>
<evidence type="ECO:0000313" key="1">
    <source>
        <dbReference type="EMBL" id="GGB97372.1"/>
    </source>
</evidence>
<gene>
    <name evidence="1" type="ORF">GCM10011352_24360</name>
</gene>
<reference evidence="2" key="1">
    <citation type="journal article" date="2019" name="Int. J. Syst. Evol. Microbiol.">
        <title>The Global Catalogue of Microorganisms (GCM) 10K type strain sequencing project: providing services to taxonomists for standard genome sequencing and annotation.</title>
        <authorList>
            <consortium name="The Broad Institute Genomics Platform"/>
            <consortium name="The Broad Institute Genome Sequencing Center for Infectious Disease"/>
            <person name="Wu L."/>
            <person name="Ma J."/>
        </authorList>
    </citation>
    <scope>NUCLEOTIDE SEQUENCE [LARGE SCALE GENOMIC DNA]</scope>
    <source>
        <strain evidence="2">CGMCC 1.15341</strain>
    </source>
</reference>
<dbReference type="InterPro" id="IPR029044">
    <property type="entry name" value="Nucleotide-diphossugar_trans"/>
</dbReference>
<dbReference type="Proteomes" id="UP000629025">
    <property type="component" value="Unassembled WGS sequence"/>
</dbReference>
<name>A0ABQ1KFD2_9GAMM</name>
<keyword evidence="2" id="KW-1185">Reference proteome</keyword>
<evidence type="ECO:0008006" key="3">
    <source>
        <dbReference type="Google" id="ProtNLM"/>
    </source>
</evidence>
<protein>
    <recommendedName>
        <fullName evidence="3">Glycosyltransferase</fullName>
    </recommendedName>
</protein>
<comment type="caution">
    <text evidence="1">The sequence shown here is derived from an EMBL/GenBank/DDBJ whole genome shotgun (WGS) entry which is preliminary data.</text>
</comment>